<keyword evidence="2" id="KW-0472">Membrane</keyword>
<dbReference type="PhylomeDB" id="A7WPG0"/>
<dbReference type="InterPro" id="IPR019273">
    <property type="entry name" value="Lunapark_Znf"/>
</dbReference>
<evidence type="ECO:0000256" key="2">
    <source>
        <dbReference type="SAM" id="Phobius"/>
    </source>
</evidence>
<feature type="coiled-coil region" evidence="1">
    <location>
        <begin position="144"/>
        <end position="178"/>
    </location>
</feature>
<feature type="transmembrane region" description="Helical" evidence="2">
    <location>
        <begin position="68"/>
        <end position="92"/>
    </location>
</feature>
<dbReference type="EMBL" id="AM850116">
    <property type="protein sequence ID" value="CAO98814.1"/>
    <property type="molecule type" value="Genomic_DNA"/>
</dbReference>
<evidence type="ECO:0000259" key="3">
    <source>
        <dbReference type="Pfam" id="PF10058"/>
    </source>
</evidence>
<feature type="domain" description="Lunapark zinc ribbon" evidence="3">
    <location>
        <begin position="184"/>
        <end position="231"/>
    </location>
</feature>
<dbReference type="Pfam" id="PF10058">
    <property type="entry name" value="Zn_ribbon_10"/>
    <property type="match status" value="1"/>
</dbReference>
<name>A7WPG0_NAKDE</name>
<accession>A7WPG0</accession>
<reference evidence="4" key="1">
    <citation type="submission" date="2007-08" db="EMBL/GenBank/DDBJ databases">
        <title>Nakaseomyces delphensis UTP9, NVJ1, MDM31, EGD2, YHR192W, CTF8, ERG9, and PTH1 genes, complete CDS, and MSU1 gene, partial CDS.</title>
        <authorList>
            <person name="Wolfe K.H."/>
        </authorList>
    </citation>
    <scope>NUCLEOTIDE SEQUENCE</scope>
    <source>
        <strain evidence="4">CBS 2170</strain>
    </source>
</reference>
<organism evidence="4">
    <name type="scientific">Nakaseomyces delphensis</name>
    <name type="common">Yeast</name>
    <name type="synonym">Kluyveromyces delphensis</name>
    <dbReference type="NCBI Taxonomy" id="51657"/>
    <lineage>
        <taxon>Eukaryota</taxon>
        <taxon>Fungi</taxon>
        <taxon>Dikarya</taxon>
        <taxon>Ascomycota</taxon>
        <taxon>Saccharomycotina</taxon>
        <taxon>Saccharomycetes</taxon>
        <taxon>Saccharomycetales</taxon>
        <taxon>Saccharomycetaceae</taxon>
        <taxon>Nakaseomyces</taxon>
    </lineage>
</organism>
<keyword evidence="2" id="KW-1133">Transmembrane helix</keyword>
<evidence type="ECO:0000256" key="1">
    <source>
        <dbReference type="SAM" id="Coils"/>
    </source>
</evidence>
<feature type="transmembrane region" description="Helical" evidence="2">
    <location>
        <begin position="45"/>
        <end position="62"/>
    </location>
</feature>
<protein>
    <submittedName>
        <fullName evidence="4">Uncharacterized protein yhr192W</fullName>
    </submittedName>
</protein>
<proteinExistence type="predicted"/>
<sequence length="251" mass="29330">MFWFSKKSLVQRYTADLSQITQQIHELDQSIKNRQASVGKLQGQITYMGITFIMVLVAYVHLEYHNTIISSGCAICSLVILILFKWLVYRLYAKYHQYKLKRLAYLRGVHQKKLDKLKEETNFNATHSIIQRFSSGETQSEDAMILMDEEMSKKYNELNELQKQLTELRQNESKLKDPKERDVWFDKVLGVLSGGDEMAPRPIICPQCNEHTGAYRLANRPLRYVCPNCSFKIEEQVLQPEEVKKETVKTK</sequence>
<evidence type="ECO:0000313" key="4">
    <source>
        <dbReference type="EMBL" id="CAO98814.1"/>
    </source>
</evidence>
<keyword evidence="2" id="KW-0812">Transmembrane</keyword>
<gene>
    <name evidence="4" type="primary">yhr192W</name>
</gene>
<keyword evidence="1" id="KW-0175">Coiled coil</keyword>
<dbReference type="AlphaFoldDB" id="A7WPG0"/>